<evidence type="ECO:0000313" key="3">
    <source>
        <dbReference type="Proteomes" id="UP000738431"/>
    </source>
</evidence>
<dbReference type="Proteomes" id="UP000738431">
    <property type="component" value="Chromosome"/>
</dbReference>
<accession>A0ABZ1CCP1</accession>
<feature type="transmembrane region" description="Helical" evidence="1">
    <location>
        <begin position="18"/>
        <end position="35"/>
    </location>
</feature>
<evidence type="ECO:0008006" key="4">
    <source>
        <dbReference type="Google" id="ProtNLM"/>
    </source>
</evidence>
<keyword evidence="1" id="KW-1133">Transmembrane helix</keyword>
<organism evidence="2 3">
    <name type="scientific">Actomonas aquatica</name>
    <dbReference type="NCBI Taxonomy" id="2866162"/>
    <lineage>
        <taxon>Bacteria</taxon>
        <taxon>Pseudomonadati</taxon>
        <taxon>Verrucomicrobiota</taxon>
        <taxon>Opitutia</taxon>
        <taxon>Opitutales</taxon>
        <taxon>Opitutaceae</taxon>
        <taxon>Actomonas</taxon>
    </lineage>
</organism>
<evidence type="ECO:0000256" key="1">
    <source>
        <dbReference type="SAM" id="Phobius"/>
    </source>
</evidence>
<sequence>MSETATAPSFNPAQRRQMVVLTLGALAIFAVFRWLPTGTNLSHGDFRLEGENVLEFCDPAAPQFLPVTTARSPVSLTLAPTTAAVGQPLDLTLTLATSTGKAIGPVDLLVAHTRKLHLMAVDPTLRDYHHLHPEPGETPGEWHVSFTPKLAGTYRVFADFTPAATARGLYASADIEVPGEVAQNPVILNPTAERDGFAFSLRTDGEQVRAREPADLTLAIRALDGSPVQLGEVMGAFAHLVAFDRERSGFAHLHPRETDLVNPPDALAPELHFQVTIPEAGLYVIWAQMVLNDTETFVPFWFEVEP</sequence>
<dbReference type="EMBL" id="CP139781">
    <property type="protein sequence ID" value="WRQ89443.1"/>
    <property type="molecule type" value="Genomic_DNA"/>
</dbReference>
<evidence type="ECO:0000313" key="2">
    <source>
        <dbReference type="EMBL" id="WRQ89443.1"/>
    </source>
</evidence>
<name>A0ABZ1CCP1_9BACT</name>
<proteinExistence type="predicted"/>
<protein>
    <recommendedName>
        <fullName evidence="4">YtkA-like domain-containing protein</fullName>
    </recommendedName>
</protein>
<gene>
    <name evidence="2" type="ORF">K1X11_008480</name>
</gene>
<dbReference type="RefSeq" id="WP_221029867.1">
    <property type="nucleotide sequence ID" value="NZ_CP139781.1"/>
</dbReference>
<keyword evidence="1" id="KW-0812">Transmembrane</keyword>
<dbReference type="PROSITE" id="PS00251">
    <property type="entry name" value="THD_1"/>
    <property type="match status" value="1"/>
</dbReference>
<keyword evidence="1" id="KW-0472">Membrane</keyword>
<reference evidence="2 3" key="1">
    <citation type="submission" date="2023-12" db="EMBL/GenBank/DDBJ databases">
        <title>Description of an unclassified Opitutus bacterium of Verrucomicrobiota.</title>
        <authorList>
            <person name="Zhang D.-F."/>
        </authorList>
    </citation>
    <scope>NUCLEOTIDE SEQUENCE [LARGE SCALE GENOMIC DNA]</scope>
    <source>
        <strain evidence="2 3">WL0086</strain>
    </source>
</reference>
<dbReference type="InterPro" id="IPR021184">
    <property type="entry name" value="TNF_CS"/>
</dbReference>
<keyword evidence="3" id="KW-1185">Reference proteome</keyword>